<dbReference type="Proteomes" id="UP000187203">
    <property type="component" value="Unassembled WGS sequence"/>
</dbReference>
<name>A0A1R3HF06_9ROSI</name>
<reference evidence="2" key="1">
    <citation type="submission" date="2013-09" db="EMBL/GenBank/DDBJ databases">
        <title>Corchorus olitorius genome sequencing.</title>
        <authorList>
            <person name="Alam M."/>
            <person name="Haque M.S."/>
            <person name="Islam M.S."/>
            <person name="Emdad E.M."/>
            <person name="Islam M.M."/>
            <person name="Ahmed B."/>
            <person name="Halim A."/>
            <person name="Hossen Q.M.M."/>
            <person name="Hossain M.Z."/>
            <person name="Ahmed R."/>
            <person name="Khan M.M."/>
            <person name="Islam R."/>
            <person name="Rashid M.M."/>
            <person name="Khan S.A."/>
            <person name="Rahman M.S."/>
            <person name="Alam M."/>
            <person name="Yahiya A.S."/>
            <person name="Khan M.S."/>
            <person name="Azam M.S."/>
            <person name="Haque T."/>
            <person name="Lashkar M.Z.H."/>
            <person name="Akhand A.I."/>
            <person name="Morshed G."/>
            <person name="Roy S."/>
            <person name="Uddin K.S."/>
            <person name="Rabeya T."/>
            <person name="Hossain A.S."/>
            <person name="Chowdhury A."/>
            <person name="Snigdha A.R."/>
            <person name="Mortoza M.S."/>
            <person name="Matin S.A."/>
            <person name="Hoque S.M.E."/>
            <person name="Islam M.K."/>
            <person name="Roy D.K."/>
            <person name="Haider R."/>
            <person name="Moosa M.M."/>
            <person name="Elias S.M."/>
            <person name="Hasan A.M."/>
            <person name="Jahan S."/>
            <person name="Shafiuddin M."/>
            <person name="Mahmood N."/>
            <person name="Shommy N.S."/>
        </authorList>
    </citation>
    <scope>NUCLEOTIDE SEQUENCE [LARGE SCALE GENOMIC DNA]</scope>
    <source>
        <strain evidence="2">cv. O-4</strain>
    </source>
</reference>
<evidence type="ECO:0000313" key="1">
    <source>
        <dbReference type="EMBL" id="OMO68946.1"/>
    </source>
</evidence>
<proteinExistence type="predicted"/>
<keyword evidence="2" id="KW-1185">Reference proteome</keyword>
<accession>A0A1R3HF06</accession>
<dbReference type="EMBL" id="AWUE01020324">
    <property type="protein sequence ID" value="OMO68946.1"/>
    <property type="molecule type" value="Genomic_DNA"/>
</dbReference>
<protein>
    <submittedName>
        <fullName evidence="1">Alpha/beta-hydrolases-like protein</fullName>
    </submittedName>
</protein>
<sequence>MSYYGAFMEEKVLSRTFSLEAHEWLALTLNPRPPYLDVNVSWLSMSYYGDFMEEKVLSRTFSLEAHEWLALLLNPCPPYLDVNDCWLSMSYYGAFMQGEDKDIHSSAMFRFNSYTRALVCSSLENELTSHVLTTTLHWIQDLKSPKLILVSLGGCVTKIKHG</sequence>
<dbReference type="AlphaFoldDB" id="A0A1R3HF06"/>
<gene>
    <name evidence="1" type="ORF">COLO4_29334</name>
</gene>
<evidence type="ECO:0000313" key="2">
    <source>
        <dbReference type="Proteomes" id="UP000187203"/>
    </source>
</evidence>
<comment type="caution">
    <text evidence="1">The sequence shown here is derived from an EMBL/GenBank/DDBJ whole genome shotgun (WGS) entry which is preliminary data.</text>
</comment>
<organism evidence="1 2">
    <name type="scientific">Corchorus olitorius</name>
    <dbReference type="NCBI Taxonomy" id="93759"/>
    <lineage>
        <taxon>Eukaryota</taxon>
        <taxon>Viridiplantae</taxon>
        <taxon>Streptophyta</taxon>
        <taxon>Embryophyta</taxon>
        <taxon>Tracheophyta</taxon>
        <taxon>Spermatophyta</taxon>
        <taxon>Magnoliopsida</taxon>
        <taxon>eudicotyledons</taxon>
        <taxon>Gunneridae</taxon>
        <taxon>Pentapetalae</taxon>
        <taxon>rosids</taxon>
        <taxon>malvids</taxon>
        <taxon>Malvales</taxon>
        <taxon>Malvaceae</taxon>
        <taxon>Grewioideae</taxon>
        <taxon>Apeibeae</taxon>
        <taxon>Corchorus</taxon>
    </lineage>
</organism>